<sequence>MTDGQRALIDACEAENVGRYVASDYTLDFTKLGYEQLSVKDPIKRVKEHLETKHQVKGVHGLISAFMDTFWSPYCGIWDAKERKPRFLGDGTEKWESTSYDNAAQYVARVALDETAVGVQKFLGDCKSIREIGDIFESAYHTKP</sequence>
<proteinExistence type="predicted"/>
<gene>
    <name evidence="3" type="ORF">K469DRAFT_748332</name>
</gene>
<protein>
    <recommendedName>
        <fullName evidence="5">NmrA-like domain-containing protein</fullName>
    </recommendedName>
</protein>
<evidence type="ECO:0000313" key="3">
    <source>
        <dbReference type="EMBL" id="KAF2188545.1"/>
    </source>
</evidence>
<organism evidence="3 4">
    <name type="scientific">Zopfia rhizophila CBS 207.26</name>
    <dbReference type="NCBI Taxonomy" id="1314779"/>
    <lineage>
        <taxon>Eukaryota</taxon>
        <taxon>Fungi</taxon>
        <taxon>Dikarya</taxon>
        <taxon>Ascomycota</taxon>
        <taxon>Pezizomycotina</taxon>
        <taxon>Dothideomycetes</taxon>
        <taxon>Dothideomycetes incertae sedis</taxon>
        <taxon>Zopfiaceae</taxon>
        <taxon>Zopfia</taxon>
    </lineage>
</organism>
<dbReference type="EMBL" id="ML994623">
    <property type="protein sequence ID" value="KAF2188545.1"/>
    <property type="molecule type" value="Genomic_DNA"/>
</dbReference>
<keyword evidence="4" id="KW-1185">Reference proteome</keyword>
<dbReference type="GO" id="GO:0016491">
    <property type="term" value="F:oxidoreductase activity"/>
    <property type="evidence" value="ECO:0007669"/>
    <property type="project" value="UniProtKB-KW"/>
</dbReference>
<evidence type="ECO:0000256" key="1">
    <source>
        <dbReference type="ARBA" id="ARBA00022857"/>
    </source>
</evidence>
<dbReference type="InterPro" id="IPR036291">
    <property type="entry name" value="NAD(P)-bd_dom_sf"/>
</dbReference>
<dbReference type="PANTHER" id="PTHR47706">
    <property type="entry name" value="NMRA-LIKE FAMILY PROTEIN"/>
    <property type="match status" value="1"/>
</dbReference>
<keyword evidence="1" id="KW-0521">NADP</keyword>
<dbReference type="PANTHER" id="PTHR47706:SF9">
    <property type="entry name" value="NMRA-LIKE DOMAIN-CONTAINING PROTEIN-RELATED"/>
    <property type="match status" value="1"/>
</dbReference>
<evidence type="ECO:0000313" key="4">
    <source>
        <dbReference type="Proteomes" id="UP000800200"/>
    </source>
</evidence>
<dbReference type="AlphaFoldDB" id="A0A6A6EBV8"/>
<dbReference type="Gene3D" id="3.90.25.10">
    <property type="entry name" value="UDP-galactose 4-epimerase, domain 1"/>
    <property type="match status" value="1"/>
</dbReference>
<dbReference type="Gene3D" id="3.40.50.720">
    <property type="entry name" value="NAD(P)-binding Rossmann-like Domain"/>
    <property type="match status" value="1"/>
</dbReference>
<dbReference type="SUPFAM" id="SSF51735">
    <property type="entry name" value="NAD(P)-binding Rossmann-fold domains"/>
    <property type="match status" value="1"/>
</dbReference>
<accession>A0A6A6EBV8</accession>
<reference evidence="3" key="1">
    <citation type="journal article" date="2020" name="Stud. Mycol.">
        <title>101 Dothideomycetes genomes: a test case for predicting lifestyles and emergence of pathogens.</title>
        <authorList>
            <person name="Haridas S."/>
            <person name="Albert R."/>
            <person name="Binder M."/>
            <person name="Bloem J."/>
            <person name="Labutti K."/>
            <person name="Salamov A."/>
            <person name="Andreopoulos B."/>
            <person name="Baker S."/>
            <person name="Barry K."/>
            <person name="Bills G."/>
            <person name="Bluhm B."/>
            <person name="Cannon C."/>
            <person name="Castanera R."/>
            <person name="Culley D."/>
            <person name="Daum C."/>
            <person name="Ezra D."/>
            <person name="Gonzalez J."/>
            <person name="Henrissat B."/>
            <person name="Kuo A."/>
            <person name="Liang C."/>
            <person name="Lipzen A."/>
            <person name="Lutzoni F."/>
            <person name="Magnuson J."/>
            <person name="Mondo S."/>
            <person name="Nolan M."/>
            <person name="Ohm R."/>
            <person name="Pangilinan J."/>
            <person name="Park H.-J."/>
            <person name="Ramirez L."/>
            <person name="Alfaro M."/>
            <person name="Sun H."/>
            <person name="Tritt A."/>
            <person name="Yoshinaga Y."/>
            <person name="Zwiers L.-H."/>
            <person name="Turgeon B."/>
            <person name="Goodwin S."/>
            <person name="Spatafora J."/>
            <person name="Crous P."/>
            <person name="Grigoriev I."/>
        </authorList>
    </citation>
    <scope>NUCLEOTIDE SEQUENCE</scope>
    <source>
        <strain evidence="3">CBS 207.26</strain>
    </source>
</reference>
<keyword evidence="2" id="KW-0560">Oxidoreductase</keyword>
<evidence type="ECO:0008006" key="5">
    <source>
        <dbReference type="Google" id="ProtNLM"/>
    </source>
</evidence>
<name>A0A6A6EBV8_9PEZI</name>
<dbReference type="OrthoDB" id="419598at2759"/>
<dbReference type="Proteomes" id="UP000800200">
    <property type="component" value="Unassembled WGS sequence"/>
</dbReference>
<dbReference type="InterPro" id="IPR051609">
    <property type="entry name" value="NmrA/Isoflavone_reductase-like"/>
</dbReference>
<evidence type="ECO:0000256" key="2">
    <source>
        <dbReference type="ARBA" id="ARBA00023002"/>
    </source>
</evidence>